<evidence type="ECO:0000313" key="1">
    <source>
        <dbReference type="EMBL" id="AYV87091.1"/>
    </source>
</evidence>
<accession>A0A3G5AK68</accession>
<reference evidence="1" key="1">
    <citation type="submission" date="2018-10" db="EMBL/GenBank/DDBJ databases">
        <title>Hidden diversity of soil giant viruses.</title>
        <authorList>
            <person name="Schulz F."/>
            <person name="Alteio L."/>
            <person name="Goudeau D."/>
            <person name="Ryan E.M."/>
            <person name="Malmstrom R.R."/>
            <person name="Blanchard J."/>
            <person name="Woyke T."/>
        </authorList>
    </citation>
    <scope>NUCLEOTIDE SEQUENCE</scope>
    <source>
        <strain evidence="1">SYV1</strain>
    </source>
</reference>
<dbReference type="EMBL" id="MK072530">
    <property type="protein sequence ID" value="AYV87091.1"/>
    <property type="molecule type" value="Genomic_DNA"/>
</dbReference>
<sequence>MQWISAVLSNEEEKNLRLNFKAEKRDNMESVLQNLLGTVRNNEKKGQDRFIALEDTLNLRISTLENKHNLRISKLELDVAFLKDSSYDTTNAYISSSISKLLLDDRLVNYANTFFTYTPTTDSPDIIVGEIFLLARAKHVELDLITLLFEYNPKWVAHFTSAKIFSQHFKNLKQKCNGGSHYLASEHELRRMTSEFESNLLQDGLRIWADFALECTNLMTLH</sequence>
<organism evidence="1">
    <name type="scientific">Sylvanvirus sp</name>
    <dbReference type="NCBI Taxonomy" id="2487774"/>
    <lineage>
        <taxon>Viruses</taxon>
    </lineage>
</organism>
<proteinExistence type="predicted"/>
<name>A0A3G5AK68_9VIRU</name>
<gene>
    <name evidence="1" type="ORF">Sylvanvirus24_6</name>
</gene>
<protein>
    <submittedName>
        <fullName evidence="1">Uncharacterized protein</fullName>
    </submittedName>
</protein>